<dbReference type="EMBL" id="JAFEUZ010000001">
    <property type="protein sequence ID" value="KAG5488143.1"/>
    <property type="molecule type" value="Genomic_DNA"/>
</dbReference>
<accession>A0A836I573</accession>
<feature type="region of interest" description="Disordered" evidence="1">
    <location>
        <begin position="441"/>
        <end position="520"/>
    </location>
</feature>
<feature type="compositionally biased region" description="Low complexity" evidence="1">
    <location>
        <begin position="448"/>
        <end position="461"/>
    </location>
</feature>
<feature type="compositionally biased region" description="Gly residues" evidence="1">
    <location>
        <begin position="495"/>
        <end position="504"/>
    </location>
</feature>
<evidence type="ECO:0000313" key="2">
    <source>
        <dbReference type="EMBL" id="KAG5488143.1"/>
    </source>
</evidence>
<gene>
    <name evidence="2" type="ORF">LSCM1_08212</name>
</gene>
<reference evidence="2 3" key="1">
    <citation type="submission" date="2021-03" db="EMBL/GenBank/DDBJ databases">
        <title>Leishmania (Mundinia) martiniquensis Genome sequencing and assembly.</title>
        <authorList>
            <person name="Almutairi H."/>
            <person name="Gatherer D."/>
        </authorList>
    </citation>
    <scope>NUCLEOTIDE SEQUENCE [LARGE SCALE GENOMIC DNA]</scope>
    <source>
        <strain evidence="2">LSCM1</strain>
    </source>
</reference>
<feature type="compositionally biased region" description="Low complexity" evidence="1">
    <location>
        <begin position="534"/>
        <end position="546"/>
    </location>
</feature>
<feature type="region of interest" description="Disordered" evidence="1">
    <location>
        <begin position="534"/>
        <end position="565"/>
    </location>
</feature>
<feature type="region of interest" description="Disordered" evidence="1">
    <location>
        <begin position="745"/>
        <end position="764"/>
    </location>
</feature>
<proteinExistence type="predicted"/>
<dbReference type="KEGG" id="lmat:92518059"/>
<feature type="compositionally biased region" description="Low complexity" evidence="1">
    <location>
        <begin position="553"/>
        <end position="563"/>
    </location>
</feature>
<comment type="caution">
    <text evidence="2">The sequence shown here is derived from an EMBL/GenBank/DDBJ whole genome shotgun (WGS) entry which is preliminary data.</text>
</comment>
<dbReference type="RefSeq" id="XP_067181722.1">
    <property type="nucleotide sequence ID" value="XM_067325547.1"/>
</dbReference>
<feature type="compositionally biased region" description="Low complexity" evidence="1">
    <location>
        <begin position="388"/>
        <end position="412"/>
    </location>
</feature>
<evidence type="ECO:0000256" key="1">
    <source>
        <dbReference type="SAM" id="MobiDB-lite"/>
    </source>
</evidence>
<sequence>MMSKAAFMMQEQVRRKHVAITDVHSPNTFFVRGRLPFPQGLMAIAVLFKNKRPADVYAHPYFIEKQSDPSQPSPQLHLTEESQGIMKVMSGLRYMRDDNAKLDNTMVVVTDYKVEAEARMPIVPQAAATVLAGPKSAPAQDASVSGAEGRTPLTGVAFGKPSRLTLEQRSMLRRPAHHIAQSPSGGGDAGYELGGMRSPFAAASRPAAPPAASSSSSSRSPTASTSREATTASGSRPCDASSLDAASTAMPGYTGFPTPEDCATDAWASYHYLKAALFGRCALEEAEDVARRINVPALFETCAGGYTVLYNPIEVSDQTFVEVLLKLQREERVVKAIVVPTRAAWRHLQVWADIFPDAELITSGEVPALPAVAVWPPKDSGASGGTAGSAMSPSSDAAASPTSFSTAPASAAEWRGGCQDMGDGMTGIPFPEVDLEAEAALERERASEAAAKAEAMAAAATQRERTAALRPPQTSAPDQTGREVNEDDDDDEGDGAAGANGGGTAADRERQAALRRQQQKLRWRQEIRAAEAQARAAAAEAPEGAQVRVEGVSAEPPSAPSSAGDDLVDVLWRDAAFFSEKRVQAIGLREGDARRLRVLSPRAASSPAAPVDVLRLTPTIELLRIPGDSIAEEFALFDMNSKALACTDLYHGAYADLDPVNSWMCRVWFKFMKRGNYKRTDLVPRYKWLQVLQQRSLPMIQAAIDDLTRQRPIKYVISAHGTPPLGGAGAVNTLRRQWNLPPLHPAERSRAECKSEKGSREQIR</sequence>
<feature type="compositionally biased region" description="Low complexity" evidence="1">
    <location>
        <begin position="197"/>
        <end position="236"/>
    </location>
</feature>
<keyword evidence="3" id="KW-1185">Reference proteome</keyword>
<protein>
    <submittedName>
        <fullName evidence="2">Uncharacterized protein</fullName>
    </submittedName>
</protein>
<dbReference type="AlphaFoldDB" id="A0A836I573"/>
<organism evidence="2 3">
    <name type="scientific">Leishmania martiniquensis</name>
    <dbReference type="NCBI Taxonomy" id="1580590"/>
    <lineage>
        <taxon>Eukaryota</taxon>
        <taxon>Discoba</taxon>
        <taxon>Euglenozoa</taxon>
        <taxon>Kinetoplastea</taxon>
        <taxon>Metakinetoplastina</taxon>
        <taxon>Trypanosomatida</taxon>
        <taxon>Trypanosomatidae</taxon>
        <taxon>Leishmaniinae</taxon>
        <taxon>Leishmania</taxon>
    </lineage>
</organism>
<feature type="compositionally biased region" description="Acidic residues" evidence="1">
    <location>
        <begin position="485"/>
        <end position="494"/>
    </location>
</feature>
<evidence type="ECO:0000313" key="3">
    <source>
        <dbReference type="Proteomes" id="UP000673552"/>
    </source>
</evidence>
<name>A0A836I573_9TRYP</name>
<feature type="compositionally biased region" description="Gly residues" evidence="1">
    <location>
        <begin position="184"/>
        <end position="193"/>
    </location>
</feature>
<dbReference type="GeneID" id="92518059"/>
<dbReference type="OrthoDB" id="273069at2759"/>
<feature type="region of interest" description="Disordered" evidence="1">
    <location>
        <begin position="175"/>
        <end position="243"/>
    </location>
</feature>
<dbReference type="Proteomes" id="UP000673552">
    <property type="component" value="Chromosome 1"/>
</dbReference>
<feature type="region of interest" description="Disordered" evidence="1">
    <location>
        <begin position="379"/>
        <end position="429"/>
    </location>
</feature>